<dbReference type="GO" id="GO:0016887">
    <property type="term" value="F:ATP hydrolysis activity"/>
    <property type="evidence" value="ECO:0007669"/>
    <property type="project" value="InterPro"/>
</dbReference>
<accession>A0A4Q2JP79</accession>
<dbReference type="Gene3D" id="3.40.50.300">
    <property type="entry name" value="P-loop containing nucleotide triphosphate hydrolases"/>
    <property type="match status" value="1"/>
</dbReference>
<comment type="caution">
    <text evidence="8">The sequence shown here is derived from an EMBL/GenBank/DDBJ whole genome shotgun (WGS) entry which is preliminary data.</text>
</comment>
<dbReference type="RefSeq" id="WP_129233852.1">
    <property type="nucleotide sequence ID" value="NZ_SDPL01000061.1"/>
</dbReference>
<dbReference type="PANTHER" id="PTHR42711">
    <property type="entry name" value="ABC TRANSPORTER ATP-BINDING PROTEIN"/>
    <property type="match status" value="1"/>
</dbReference>
<dbReference type="OrthoDB" id="9804819at2"/>
<comment type="similarity">
    <text evidence="2">Belongs to the ABC transporter superfamily.</text>
</comment>
<evidence type="ECO:0000313" key="8">
    <source>
        <dbReference type="EMBL" id="RXZ49792.1"/>
    </source>
</evidence>
<dbReference type="GO" id="GO:0046677">
    <property type="term" value="P:response to antibiotic"/>
    <property type="evidence" value="ECO:0007669"/>
    <property type="project" value="UniProtKB-KW"/>
</dbReference>
<dbReference type="GO" id="GO:0005524">
    <property type="term" value="F:ATP binding"/>
    <property type="evidence" value="ECO:0007669"/>
    <property type="project" value="UniProtKB-KW"/>
</dbReference>
<dbReference type="PANTHER" id="PTHR42711:SF5">
    <property type="entry name" value="ABC TRANSPORTER ATP-BINDING PROTEIN NATA"/>
    <property type="match status" value="1"/>
</dbReference>
<proteinExistence type="inferred from homology"/>
<dbReference type="GO" id="GO:0005886">
    <property type="term" value="C:plasma membrane"/>
    <property type="evidence" value="ECO:0007669"/>
    <property type="project" value="UniProtKB-SubCell"/>
</dbReference>
<dbReference type="InterPro" id="IPR050763">
    <property type="entry name" value="ABC_transporter_ATP-binding"/>
</dbReference>
<keyword evidence="6" id="KW-0046">Antibiotic resistance</keyword>
<evidence type="ECO:0000256" key="3">
    <source>
        <dbReference type="ARBA" id="ARBA00022448"/>
    </source>
</evidence>
<dbReference type="Proteomes" id="UP000292881">
    <property type="component" value="Unassembled WGS sequence"/>
</dbReference>
<dbReference type="InterPro" id="IPR003439">
    <property type="entry name" value="ABC_transporter-like_ATP-bd"/>
</dbReference>
<protein>
    <submittedName>
        <fullName evidence="8">ABC transporter ATP-binding protein</fullName>
    </submittedName>
</protein>
<organism evidence="8 9">
    <name type="scientific">Agromyces binzhouensis</name>
    <dbReference type="NCBI Taxonomy" id="1817495"/>
    <lineage>
        <taxon>Bacteria</taxon>
        <taxon>Bacillati</taxon>
        <taxon>Actinomycetota</taxon>
        <taxon>Actinomycetes</taxon>
        <taxon>Micrococcales</taxon>
        <taxon>Microbacteriaceae</taxon>
        <taxon>Agromyces</taxon>
    </lineage>
</organism>
<keyword evidence="9" id="KW-1185">Reference proteome</keyword>
<evidence type="ECO:0000256" key="4">
    <source>
        <dbReference type="ARBA" id="ARBA00022741"/>
    </source>
</evidence>
<gene>
    <name evidence="8" type="ORF">ESO86_05335</name>
</gene>
<feature type="domain" description="ABC transporter" evidence="7">
    <location>
        <begin position="9"/>
        <end position="234"/>
    </location>
</feature>
<evidence type="ECO:0000259" key="7">
    <source>
        <dbReference type="PROSITE" id="PS50893"/>
    </source>
</evidence>
<dbReference type="SMART" id="SM00382">
    <property type="entry name" value="AAA"/>
    <property type="match status" value="1"/>
</dbReference>
<evidence type="ECO:0000256" key="5">
    <source>
        <dbReference type="ARBA" id="ARBA00022840"/>
    </source>
</evidence>
<keyword evidence="3" id="KW-0813">Transport</keyword>
<keyword evidence="5 8" id="KW-0067">ATP-binding</keyword>
<dbReference type="InterPro" id="IPR003593">
    <property type="entry name" value="AAA+_ATPase"/>
</dbReference>
<keyword evidence="4" id="KW-0547">Nucleotide-binding</keyword>
<evidence type="ECO:0000256" key="6">
    <source>
        <dbReference type="ARBA" id="ARBA00023251"/>
    </source>
</evidence>
<evidence type="ECO:0000256" key="2">
    <source>
        <dbReference type="ARBA" id="ARBA00005417"/>
    </source>
</evidence>
<name>A0A4Q2JP79_9MICO</name>
<comment type="subcellular location">
    <subcellularLocation>
        <location evidence="1">Cell membrane</location>
        <topology evidence="1">Peripheral membrane protein</topology>
    </subcellularLocation>
</comment>
<dbReference type="InterPro" id="IPR017871">
    <property type="entry name" value="ABC_transporter-like_CS"/>
</dbReference>
<evidence type="ECO:0000313" key="9">
    <source>
        <dbReference type="Proteomes" id="UP000292881"/>
    </source>
</evidence>
<dbReference type="SUPFAM" id="SSF52540">
    <property type="entry name" value="P-loop containing nucleoside triphosphate hydrolases"/>
    <property type="match status" value="1"/>
</dbReference>
<dbReference type="EMBL" id="SDPL01000061">
    <property type="protein sequence ID" value="RXZ49792.1"/>
    <property type="molecule type" value="Genomic_DNA"/>
</dbReference>
<dbReference type="Pfam" id="PF00005">
    <property type="entry name" value="ABC_tran"/>
    <property type="match status" value="1"/>
</dbReference>
<dbReference type="PROSITE" id="PS50893">
    <property type="entry name" value="ABC_TRANSPORTER_2"/>
    <property type="match status" value="1"/>
</dbReference>
<dbReference type="AlphaFoldDB" id="A0A4Q2JP79"/>
<evidence type="ECO:0000256" key="1">
    <source>
        <dbReference type="ARBA" id="ARBA00004202"/>
    </source>
</evidence>
<reference evidence="8 9" key="1">
    <citation type="submission" date="2019-01" db="EMBL/GenBank/DDBJ databases">
        <authorList>
            <person name="Li J."/>
        </authorList>
    </citation>
    <scope>NUCLEOTIDE SEQUENCE [LARGE SCALE GENOMIC DNA]</scope>
    <source>
        <strain evidence="8 9">CGMCC 4.7180</strain>
    </source>
</reference>
<dbReference type="CDD" id="cd03230">
    <property type="entry name" value="ABC_DR_subfamily_A"/>
    <property type="match status" value="1"/>
</dbReference>
<dbReference type="InterPro" id="IPR027417">
    <property type="entry name" value="P-loop_NTPase"/>
</dbReference>
<dbReference type="PROSITE" id="PS00211">
    <property type="entry name" value="ABC_TRANSPORTER_1"/>
    <property type="match status" value="1"/>
</dbReference>
<sequence length="324" mass="34504">MTTDTEAAVSTRGLTKRYGATTALHGLDLDIPRGSVFGMIGPNGAGKTTTMRLLLDIIRPTGGDLTVLGRSPRDGGAELRRRIGYLPGELHLGTRVKGREFLAHYAEISGPVRKGAVDDLADRLGVDLGRPVRSLSKGNKQKIGLIQAFMHEPELLVLDEPTSGLDPLVQQEFHGMLHEAKAKGQTVFLSSHVLSEVQQTAHEIAILKQGRIVERSTVAALRENAVRHVKLVVAEADAAAARSTLDALAGVADTASVANGPGTVALTATLDSHVDAFVKAVALLDLVDLTMEEPDLEEMVLAYYGTDLSSTAEPVDADRKSAKR</sequence>